<keyword evidence="8" id="KW-0687">Ribonucleoprotein</keyword>
<keyword evidence="5" id="KW-0862">Zinc</keyword>
<keyword evidence="6" id="KW-0694">RNA-binding</keyword>
<dbReference type="Gene3D" id="4.10.830.10">
    <property type="entry name" value="30s Ribosomal Protein S14, Chain N"/>
    <property type="match status" value="1"/>
</dbReference>
<organism evidence="9 10">
    <name type="scientific">Streblomastix strix</name>
    <dbReference type="NCBI Taxonomy" id="222440"/>
    <lineage>
        <taxon>Eukaryota</taxon>
        <taxon>Metamonada</taxon>
        <taxon>Preaxostyla</taxon>
        <taxon>Oxymonadida</taxon>
        <taxon>Streblomastigidae</taxon>
        <taxon>Streblomastix</taxon>
    </lineage>
</organism>
<keyword evidence="4" id="KW-0699">rRNA-binding</keyword>
<sequence>MPKKLNSHPKNFGPGSRKCRRCANTHGLIRKYGLMLCRRCFRESAIEIGFQKYH</sequence>
<proteinExistence type="inferred from homology"/>
<keyword evidence="3" id="KW-0479">Metal-binding</keyword>
<dbReference type="PANTHER" id="PTHR12010:SF2">
    <property type="entry name" value="40S RIBOSOMAL PROTEIN S29"/>
    <property type="match status" value="1"/>
</dbReference>
<dbReference type="OrthoDB" id="10252683at2759"/>
<evidence type="ECO:0000313" key="10">
    <source>
        <dbReference type="Proteomes" id="UP000324800"/>
    </source>
</evidence>
<dbReference type="PANTHER" id="PTHR12010">
    <property type="entry name" value="40S RIBOSOMAL PROTEIN S29"/>
    <property type="match status" value="1"/>
</dbReference>
<evidence type="ECO:0000256" key="2">
    <source>
        <dbReference type="ARBA" id="ARBA00009083"/>
    </source>
</evidence>
<evidence type="ECO:0000256" key="8">
    <source>
        <dbReference type="ARBA" id="ARBA00023274"/>
    </source>
</evidence>
<dbReference type="Proteomes" id="UP000324800">
    <property type="component" value="Unassembled WGS sequence"/>
</dbReference>
<evidence type="ECO:0000256" key="7">
    <source>
        <dbReference type="ARBA" id="ARBA00022980"/>
    </source>
</evidence>
<dbReference type="PROSITE" id="PS00527">
    <property type="entry name" value="RIBOSOMAL_S14"/>
    <property type="match status" value="1"/>
</dbReference>
<dbReference type="FunFam" id="4.10.830.10:FF:000002">
    <property type="entry name" value="40S ribosomal protein S29"/>
    <property type="match status" value="1"/>
</dbReference>
<comment type="similarity">
    <text evidence="2">Belongs to the universal ribosomal protein uS14 family.</text>
</comment>
<gene>
    <name evidence="9" type="ORF">EZS28_022763</name>
</gene>
<evidence type="ECO:0008006" key="11">
    <source>
        <dbReference type="Google" id="ProtNLM"/>
    </source>
</evidence>
<dbReference type="GO" id="GO:0019843">
    <property type="term" value="F:rRNA binding"/>
    <property type="evidence" value="ECO:0007669"/>
    <property type="project" value="UniProtKB-KW"/>
</dbReference>
<evidence type="ECO:0000256" key="5">
    <source>
        <dbReference type="ARBA" id="ARBA00022833"/>
    </source>
</evidence>
<dbReference type="InterPro" id="IPR018271">
    <property type="entry name" value="Ribosomal_uS14_CS"/>
</dbReference>
<dbReference type="InterPro" id="IPR023676">
    <property type="entry name" value="Ribosomal_uS14_arc"/>
</dbReference>
<evidence type="ECO:0000313" key="9">
    <source>
        <dbReference type="EMBL" id="KAA6381711.1"/>
    </source>
</evidence>
<name>A0A5J4VGL1_9EUKA</name>
<dbReference type="GO" id="GO:0022627">
    <property type="term" value="C:cytosolic small ribosomal subunit"/>
    <property type="evidence" value="ECO:0007669"/>
    <property type="project" value="TreeGrafter"/>
</dbReference>
<dbReference type="GO" id="GO:0008270">
    <property type="term" value="F:zinc ion binding"/>
    <property type="evidence" value="ECO:0007669"/>
    <property type="project" value="InterPro"/>
</dbReference>
<comment type="cofactor">
    <cofactor evidence="1">
        <name>Zn(2+)</name>
        <dbReference type="ChEBI" id="CHEBI:29105"/>
    </cofactor>
</comment>
<reference evidence="9 10" key="1">
    <citation type="submission" date="2019-03" db="EMBL/GenBank/DDBJ databases">
        <title>Single cell metagenomics reveals metabolic interactions within the superorganism composed of flagellate Streblomastix strix and complex community of Bacteroidetes bacteria on its surface.</title>
        <authorList>
            <person name="Treitli S.C."/>
            <person name="Kolisko M."/>
            <person name="Husnik F."/>
            <person name="Keeling P."/>
            <person name="Hampl V."/>
        </authorList>
    </citation>
    <scope>NUCLEOTIDE SEQUENCE [LARGE SCALE GENOMIC DNA]</scope>
    <source>
        <strain evidence="9">ST1C</strain>
    </source>
</reference>
<dbReference type="HAMAP" id="MF_01364_A">
    <property type="entry name" value="Ribosomal_uS14_2_A"/>
    <property type="match status" value="1"/>
</dbReference>
<dbReference type="AlphaFoldDB" id="A0A5J4VGL1"/>
<dbReference type="InterPro" id="IPR043140">
    <property type="entry name" value="Ribosomal_uS14_sf"/>
</dbReference>
<keyword evidence="7" id="KW-0689">Ribosomal protein</keyword>
<protein>
    <recommendedName>
        <fullName evidence="11">40S ribosomal protein S29</fullName>
    </recommendedName>
</protein>
<dbReference type="InterPro" id="IPR001209">
    <property type="entry name" value="Ribosomal_uS14"/>
</dbReference>
<dbReference type="NCBIfam" id="NF004424">
    <property type="entry name" value="PRK05766.1"/>
    <property type="match status" value="1"/>
</dbReference>
<dbReference type="InterPro" id="IPR039744">
    <property type="entry name" value="RIbosomal_uS14_euk_arc"/>
</dbReference>
<dbReference type="EMBL" id="SNRW01007172">
    <property type="protein sequence ID" value="KAA6381711.1"/>
    <property type="molecule type" value="Genomic_DNA"/>
</dbReference>
<evidence type="ECO:0000256" key="3">
    <source>
        <dbReference type="ARBA" id="ARBA00022723"/>
    </source>
</evidence>
<evidence type="ECO:0000256" key="6">
    <source>
        <dbReference type="ARBA" id="ARBA00022884"/>
    </source>
</evidence>
<accession>A0A5J4VGL1</accession>
<dbReference type="GO" id="GO:0003735">
    <property type="term" value="F:structural constituent of ribosome"/>
    <property type="evidence" value="ECO:0007669"/>
    <property type="project" value="InterPro"/>
</dbReference>
<evidence type="ECO:0000256" key="1">
    <source>
        <dbReference type="ARBA" id="ARBA00001947"/>
    </source>
</evidence>
<dbReference type="GO" id="GO:0002181">
    <property type="term" value="P:cytoplasmic translation"/>
    <property type="evidence" value="ECO:0007669"/>
    <property type="project" value="TreeGrafter"/>
</dbReference>
<evidence type="ECO:0000256" key="4">
    <source>
        <dbReference type="ARBA" id="ARBA00022730"/>
    </source>
</evidence>
<dbReference type="Pfam" id="PF00253">
    <property type="entry name" value="Ribosomal_S14"/>
    <property type="match status" value="1"/>
</dbReference>
<comment type="caution">
    <text evidence="9">The sequence shown here is derived from an EMBL/GenBank/DDBJ whole genome shotgun (WGS) entry which is preliminary data.</text>
</comment>